<dbReference type="RefSeq" id="WP_036928907.1">
    <property type="nucleotide sequence ID" value="NZ_JRPQ01000167.1"/>
</dbReference>
<proteinExistence type="predicted"/>
<sequence length="342" mass="36673">MANKILSRGQITIVDLNDAKQVSMILQVKNPSQMYNPDTKVYVPNFSTDKNTVTPKVYVTGSGQNMVSALTSIEYDINGTKLQAGKSAGGYSVGAISAGAVLTIASNISSNALNINVKATYHDTLTNVDTVLEAQTQVIKSTSAGALLQVVLTQPKGNSFDTSITELTAHAECYRGGVHDTSIQKFQWLKLNFANGKFEDISTGVQTSGGNSTLTVHADDVLNVQTYKVIATDDGQTSEAIVTFEDRTDPYEVVLHAPKGNVIVNGKGEIDINAEVWQNGVKLEDVSAQTSKFTYTWTKYNKAGAQENFTGTSSPTKTGNPLKVLAADVDQKATFVCEVRKA</sequence>
<reference evidence="1 2" key="1">
    <citation type="submission" date="2014-07" db="EMBL/GenBank/DDBJ databases">
        <authorList>
            <person name="McCorrison J."/>
            <person name="Sanka R."/>
            <person name="Torralba M."/>
            <person name="Gillis M."/>
            <person name="Haft D.H."/>
            <person name="Methe B."/>
            <person name="Sutton G."/>
            <person name="Nelson K.E."/>
        </authorList>
    </citation>
    <scope>NUCLEOTIDE SEQUENCE [LARGE SCALE GENOMIC DNA]</scope>
    <source>
        <strain evidence="1 2">S9-PR14</strain>
    </source>
</reference>
<dbReference type="EMBL" id="JRPQ01000167">
    <property type="protein sequence ID" value="KGI21258.1"/>
    <property type="molecule type" value="Genomic_DNA"/>
</dbReference>
<comment type="caution">
    <text evidence="1">The sequence shown here is derived from an EMBL/GenBank/DDBJ whole genome shotgun (WGS) entry which is preliminary data.</text>
</comment>
<gene>
    <name evidence="1" type="ORF">HMPREF9304_11295</name>
</gene>
<dbReference type="OrthoDB" id="1077085at2"/>
<organism evidence="1 2">
    <name type="scientific">Hoylesella timonensis S9-PR14</name>
    <dbReference type="NCBI Taxonomy" id="1401062"/>
    <lineage>
        <taxon>Bacteria</taxon>
        <taxon>Pseudomonadati</taxon>
        <taxon>Bacteroidota</taxon>
        <taxon>Bacteroidia</taxon>
        <taxon>Bacteroidales</taxon>
        <taxon>Prevotellaceae</taxon>
        <taxon>Hoylesella</taxon>
    </lineage>
</organism>
<accession>A0A098YRI8</accession>
<dbReference type="Proteomes" id="UP000029723">
    <property type="component" value="Unassembled WGS sequence"/>
</dbReference>
<evidence type="ECO:0000313" key="2">
    <source>
        <dbReference type="Proteomes" id="UP000029723"/>
    </source>
</evidence>
<evidence type="ECO:0000313" key="1">
    <source>
        <dbReference type="EMBL" id="KGI21258.1"/>
    </source>
</evidence>
<protein>
    <submittedName>
        <fullName evidence="1">Uncharacterized protein</fullName>
    </submittedName>
</protein>
<name>A0A098YRI8_9BACT</name>
<dbReference type="AlphaFoldDB" id="A0A098YRI8"/>